<dbReference type="InterPro" id="IPR038390">
    <property type="entry name" value="Metal_Tscrpt_repr_sf"/>
</dbReference>
<gene>
    <name evidence="1" type="ORF">C7B45_11800</name>
</gene>
<dbReference type="EMBL" id="PXYV01000039">
    <property type="protein sequence ID" value="PSR21219.1"/>
    <property type="molecule type" value="Genomic_DNA"/>
</dbReference>
<proteinExistence type="predicted"/>
<dbReference type="Proteomes" id="UP000241848">
    <property type="component" value="Unassembled WGS sequence"/>
</dbReference>
<dbReference type="GO" id="GO:0046872">
    <property type="term" value="F:metal ion binding"/>
    <property type="evidence" value="ECO:0007669"/>
    <property type="project" value="InterPro"/>
</dbReference>
<organism evidence="1 2">
    <name type="scientific">Sulfobacillus acidophilus</name>
    <dbReference type="NCBI Taxonomy" id="53633"/>
    <lineage>
        <taxon>Bacteria</taxon>
        <taxon>Bacillati</taxon>
        <taxon>Bacillota</taxon>
        <taxon>Clostridia</taxon>
        <taxon>Eubacteriales</taxon>
        <taxon>Clostridiales Family XVII. Incertae Sedis</taxon>
        <taxon>Sulfobacillus</taxon>
    </lineage>
</organism>
<dbReference type="Gene3D" id="1.20.58.1000">
    <property type="entry name" value="Metal-sensitive repressor, helix protomer"/>
    <property type="match status" value="1"/>
</dbReference>
<protein>
    <submittedName>
        <fullName evidence="1">Metal-sensitive transcriptional regulator</fullName>
    </submittedName>
</protein>
<reference evidence="1 2" key="1">
    <citation type="journal article" date="2014" name="BMC Genomics">
        <title>Comparison of environmental and isolate Sulfobacillus genomes reveals diverse carbon, sulfur, nitrogen, and hydrogen metabolisms.</title>
        <authorList>
            <person name="Justice N.B."/>
            <person name="Norman A."/>
            <person name="Brown C.T."/>
            <person name="Singh A."/>
            <person name="Thomas B.C."/>
            <person name="Banfield J.F."/>
        </authorList>
    </citation>
    <scope>NUCLEOTIDE SEQUENCE [LARGE SCALE GENOMIC DNA]</scope>
    <source>
        <strain evidence="1">AMDSBA3</strain>
    </source>
</reference>
<evidence type="ECO:0000313" key="1">
    <source>
        <dbReference type="EMBL" id="PSR21219.1"/>
    </source>
</evidence>
<dbReference type="AlphaFoldDB" id="A0A2T2WG62"/>
<dbReference type="CDD" id="cd10148">
    <property type="entry name" value="CsoR-like_DUF156"/>
    <property type="match status" value="1"/>
</dbReference>
<accession>A0A2T2WG62</accession>
<comment type="caution">
    <text evidence="1">The sequence shown here is derived from an EMBL/GenBank/DDBJ whole genome shotgun (WGS) entry which is preliminary data.</text>
</comment>
<name>A0A2T2WG62_9FIRM</name>
<sequence>MTTRKIYWDREDLLLRLRRIEGQVRGVQAMIDADKSCESILVQVAAIEGALKKVSRIINACSVAERVAEISNTPDPTDAIKEALQDLIRYG</sequence>
<evidence type="ECO:0000313" key="2">
    <source>
        <dbReference type="Proteomes" id="UP000241848"/>
    </source>
</evidence>
<dbReference type="GO" id="GO:0045892">
    <property type="term" value="P:negative regulation of DNA-templated transcription"/>
    <property type="evidence" value="ECO:0007669"/>
    <property type="project" value="UniProtKB-ARBA"/>
</dbReference>
<dbReference type="GO" id="GO:0003677">
    <property type="term" value="F:DNA binding"/>
    <property type="evidence" value="ECO:0007669"/>
    <property type="project" value="InterPro"/>
</dbReference>
<dbReference type="Pfam" id="PF02583">
    <property type="entry name" value="Trns_repr_metal"/>
    <property type="match status" value="1"/>
</dbReference>
<dbReference type="InterPro" id="IPR003735">
    <property type="entry name" value="Metal_Tscrpt_repr"/>
</dbReference>
<dbReference type="PANTHER" id="PTHR33677">
    <property type="entry name" value="TRANSCRIPTIONAL REPRESSOR FRMR-RELATED"/>
    <property type="match status" value="1"/>
</dbReference>